<protein>
    <recommendedName>
        <fullName evidence="5">Pentapeptide repeat-containing protein</fullName>
    </recommendedName>
</protein>
<keyword evidence="2" id="KW-1133">Transmembrane helix</keyword>
<evidence type="ECO:0000313" key="3">
    <source>
        <dbReference type="EMBL" id="GIH25652.1"/>
    </source>
</evidence>
<dbReference type="Gene3D" id="2.160.20.80">
    <property type="entry name" value="E3 ubiquitin-protein ligase SopA"/>
    <property type="match status" value="1"/>
</dbReference>
<evidence type="ECO:0000313" key="4">
    <source>
        <dbReference type="Proteomes" id="UP000640052"/>
    </source>
</evidence>
<evidence type="ECO:0000256" key="1">
    <source>
        <dbReference type="SAM" id="MobiDB-lite"/>
    </source>
</evidence>
<name>A0A919UPG4_9ACTN</name>
<dbReference type="AlphaFoldDB" id="A0A919UPG4"/>
<gene>
    <name evidence="3" type="ORF">Aph01nite_39620</name>
</gene>
<proteinExistence type="predicted"/>
<keyword evidence="2" id="KW-0472">Membrane</keyword>
<keyword evidence="2" id="KW-0812">Transmembrane</keyword>
<keyword evidence="4" id="KW-1185">Reference proteome</keyword>
<feature type="region of interest" description="Disordered" evidence="1">
    <location>
        <begin position="511"/>
        <end position="553"/>
    </location>
</feature>
<dbReference type="Proteomes" id="UP000640052">
    <property type="component" value="Unassembled WGS sequence"/>
</dbReference>
<feature type="transmembrane region" description="Helical" evidence="2">
    <location>
        <begin position="26"/>
        <end position="49"/>
    </location>
</feature>
<organism evidence="3 4">
    <name type="scientific">Acrocarpospora phusangensis</name>
    <dbReference type="NCBI Taxonomy" id="1070424"/>
    <lineage>
        <taxon>Bacteria</taxon>
        <taxon>Bacillati</taxon>
        <taxon>Actinomycetota</taxon>
        <taxon>Actinomycetes</taxon>
        <taxon>Streptosporangiales</taxon>
        <taxon>Streptosporangiaceae</taxon>
        <taxon>Acrocarpospora</taxon>
    </lineage>
</organism>
<accession>A0A919UPG4</accession>
<dbReference type="Pfam" id="PF13576">
    <property type="entry name" value="Pentapeptide_3"/>
    <property type="match status" value="3"/>
</dbReference>
<evidence type="ECO:0008006" key="5">
    <source>
        <dbReference type="Google" id="ProtNLM"/>
    </source>
</evidence>
<comment type="caution">
    <text evidence="3">The sequence shown here is derived from an EMBL/GenBank/DDBJ whole genome shotgun (WGS) entry which is preliminary data.</text>
</comment>
<feature type="compositionally biased region" description="Basic and acidic residues" evidence="1">
    <location>
        <begin position="515"/>
        <end position="531"/>
    </location>
</feature>
<evidence type="ECO:0000256" key="2">
    <source>
        <dbReference type="SAM" id="Phobius"/>
    </source>
</evidence>
<feature type="transmembrane region" description="Helical" evidence="2">
    <location>
        <begin position="69"/>
        <end position="87"/>
    </location>
</feature>
<reference evidence="3" key="1">
    <citation type="submission" date="2021-01" db="EMBL/GenBank/DDBJ databases">
        <title>Whole genome shotgun sequence of Acrocarpospora phusangensis NBRC 108782.</title>
        <authorList>
            <person name="Komaki H."/>
            <person name="Tamura T."/>
        </authorList>
    </citation>
    <scope>NUCLEOTIDE SEQUENCE</scope>
    <source>
        <strain evidence="3">NBRC 108782</strain>
    </source>
</reference>
<dbReference type="InterPro" id="IPR001646">
    <property type="entry name" value="5peptide_repeat"/>
</dbReference>
<sequence>MGDMGLLRRSSDPPARPPDLRPPRSMWWWIIPGALLIGAAAWATMQWLLGDLTTLTPEQATIRIEAARTALAAAAGVGAAVTLMLAVRRQRHQELATAHTTHDATERRVTELYTKAVEQLGNAQAPVRLGGLHALERLAQDTPQLRQTIVDVICAYLRMPYTPPPEHEDRQAKIRAAHRAVRARTRPSTDTPWRDPAEERQVRLSAQRILRAHLHYLQSNARRRWWQRPSTPPRLFWPDIRLDLTGATLLDLDLSACRIGNAQFGMVAFSGDARFDGTTFSESVTFDQATFSESVTFDQATFSGSAVFDEATFSGSARFEGAIFSGYTRFGQATFSEGAGFEGAIFSGYATFGQAAFSRSAVFGRAAFSGYAVFDQVTFSGSAGFDGATFSKDARFGGTTFSGYAVFGGAIFSGYTTFDEATFSEDALFDKATFSGPTRFDEVTFSRSVRFGGVTFSESVTFDEATFSEGAVFGGAAFSGHAVFSQDEQSRNVDLDGAAVSPASEAKRVWPTGWRVEKASDGQSDVLKKADSAATEGEAPQHSSEAISDPQRE</sequence>
<dbReference type="EMBL" id="BOOA01000031">
    <property type="protein sequence ID" value="GIH25652.1"/>
    <property type="molecule type" value="Genomic_DNA"/>
</dbReference>